<organism evidence="1">
    <name type="scientific">uncultured Rubrobacteraceae bacterium</name>
    <dbReference type="NCBI Taxonomy" id="349277"/>
    <lineage>
        <taxon>Bacteria</taxon>
        <taxon>Bacillati</taxon>
        <taxon>Actinomycetota</taxon>
        <taxon>Rubrobacteria</taxon>
        <taxon>Rubrobacterales</taxon>
        <taxon>Rubrobacteraceae</taxon>
        <taxon>environmental samples</taxon>
    </lineage>
</organism>
<feature type="non-terminal residue" evidence="1">
    <location>
        <position position="1"/>
    </location>
</feature>
<protein>
    <submittedName>
        <fullName evidence="1">Uncharacterized protein</fullName>
    </submittedName>
</protein>
<sequence>GDPAALLEVVDAYLRLNPRDAEVAAARERLVGEDRPVGA</sequence>
<gene>
    <name evidence="1" type="ORF">AVDCRST_MAG12-2697</name>
</gene>
<reference evidence="1" key="1">
    <citation type="submission" date="2020-02" db="EMBL/GenBank/DDBJ databases">
        <authorList>
            <person name="Meier V. D."/>
        </authorList>
    </citation>
    <scope>NUCLEOTIDE SEQUENCE</scope>
    <source>
        <strain evidence="1">AVDCRST_MAG12</strain>
    </source>
</reference>
<dbReference type="EMBL" id="CADCVK010000386">
    <property type="protein sequence ID" value="CAA9501667.1"/>
    <property type="molecule type" value="Genomic_DNA"/>
</dbReference>
<dbReference type="AlphaFoldDB" id="A0A6J4SK38"/>
<accession>A0A6J4SK38</accession>
<proteinExistence type="predicted"/>
<name>A0A6J4SK38_9ACTN</name>
<evidence type="ECO:0000313" key="1">
    <source>
        <dbReference type="EMBL" id="CAA9501667.1"/>
    </source>
</evidence>